<keyword evidence="2" id="KW-0540">Nuclease</keyword>
<proteinExistence type="predicted"/>
<gene>
    <name evidence="2" type="ORF">BECKFW1821A_GA0114235_11173</name>
</gene>
<keyword evidence="2" id="KW-0255">Endonuclease</keyword>
<dbReference type="PANTHER" id="PTHR36558:SF1">
    <property type="entry name" value="RESTRICTION ENDONUCLEASE DOMAIN-CONTAINING PROTEIN-RELATED"/>
    <property type="match status" value="1"/>
</dbReference>
<name>A0A450T506_9GAMM</name>
<feature type="domain" description="Putative restriction endonuclease" evidence="1">
    <location>
        <begin position="12"/>
        <end position="158"/>
    </location>
</feature>
<reference evidence="2" key="1">
    <citation type="submission" date="2019-02" db="EMBL/GenBank/DDBJ databases">
        <authorList>
            <person name="Gruber-Vodicka R. H."/>
            <person name="Seah K. B. B."/>
        </authorList>
    </citation>
    <scope>NUCLEOTIDE SEQUENCE</scope>
    <source>
        <strain evidence="2">BECK_BZ15</strain>
    </source>
</reference>
<evidence type="ECO:0000259" key="1">
    <source>
        <dbReference type="Pfam" id="PF05685"/>
    </source>
</evidence>
<dbReference type="CDD" id="cd06260">
    <property type="entry name" value="DUF820-like"/>
    <property type="match status" value="1"/>
</dbReference>
<keyword evidence="2" id="KW-0378">Hydrolase</keyword>
<sequence>MLPQHETKVTPQEYLAFERTSEIRHEFLDGEIFAMTGATRRHNRIAVNLVHMLSAQLVARPCGIYVSDMRVKIEAIEKYTYPDVVVACEPETFEDAEENTLLNPILIIEILSDSTEAYDRGDKFFHYRAMTSFIEYILVSQKIPCMERFTRQSDGSWLYSCFDDIQQKFQSSSTGCTINLKEVYEKVSF</sequence>
<accession>A0A450T506</accession>
<dbReference type="EMBL" id="CAADEW010000117">
    <property type="protein sequence ID" value="VFJ61721.1"/>
    <property type="molecule type" value="Genomic_DNA"/>
</dbReference>
<dbReference type="Pfam" id="PF05685">
    <property type="entry name" value="Uma2"/>
    <property type="match status" value="1"/>
</dbReference>
<dbReference type="SUPFAM" id="SSF52980">
    <property type="entry name" value="Restriction endonuclease-like"/>
    <property type="match status" value="1"/>
</dbReference>
<dbReference type="Gene3D" id="3.90.1570.10">
    <property type="entry name" value="tt1808, chain A"/>
    <property type="match status" value="1"/>
</dbReference>
<dbReference type="InterPro" id="IPR012296">
    <property type="entry name" value="Nuclease_put_TT1808"/>
</dbReference>
<dbReference type="AlphaFoldDB" id="A0A450T506"/>
<dbReference type="InterPro" id="IPR008538">
    <property type="entry name" value="Uma2"/>
</dbReference>
<dbReference type="GO" id="GO:0004519">
    <property type="term" value="F:endonuclease activity"/>
    <property type="evidence" value="ECO:0007669"/>
    <property type="project" value="UniProtKB-KW"/>
</dbReference>
<protein>
    <submittedName>
        <fullName evidence="2">Endonuclease, Uma2 family (Restriction endonuclease fold)</fullName>
    </submittedName>
</protein>
<dbReference type="PANTHER" id="PTHR36558">
    <property type="entry name" value="GLR1098 PROTEIN"/>
    <property type="match status" value="1"/>
</dbReference>
<evidence type="ECO:0000313" key="2">
    <source>
        <dbReference type="EMBL" id="VFJ61721.1"/>
    </source>
</evidence>
<organism evidence="2">
    <name type="scientific">Candidatus Kentrum sp. FW</name>
    <dbReference type="NCBI Taxonomy" id="2126338"/>
    <lineage>
        <taxon>Bacteria</taxon>
        <taxon>Pseudomonadati</taxon>
        <taxon>Pseudomonadota</taxon>
        <taxon>Gammaproteobacteria</taxon>
        <taxon>Candidatus Kentrum</taxon>
    </lineage>
</organism>
<dbReference type="InterPro" id="IPR011335">
    <property type="entry name" value="Restrct_endonuc-II-like"/>
</dbReference>